<dbReference type="InterPro" id="IPR018247">
    <property type="entry name" value="EF_Hand_1_Ca_BS"/>
</dbReference>
<dbReference type="EMBL" id="CCKQ01011528">
    <property type="protein sequence ID" value="CDW83096.1"/>
    <property type="molecule type" value="Genomic_DNA"/>
</dbReference>
<dbReference type="InterPro" id="IPR036213">
    <property type="entry name" value="Calpain_III_sf"/>
</dbReference>
<dbReference type="PROSITE" id="PS00139">
    <property type="entry name" value="THIOL_PROTEASE_CYS"/>
    <property type="match status" value="1"/>
</dbReference>
<keyword evidence="2 7" id="KW-0645">Protease</keyword>
<dbReference type="InterPro" id="IPR022684">
    <property type="entry name" value="Calpain_cysteine_protease"/>
</dbReference>
<feature type="domain" description="Calpain catalytic" evidence="9">
    <location>
        <begin position="1905"/>
        <end position="2249"/>
    </location>
</feature>
<dbReference type="InterPro" id="IPR011992">
    <property type="entry name" value="EF-hand-dom_pair"/>
</dbReference>
<dbReference type="SMART" id="SM00054">
    <property type="entry name" value="EFh"/>
    <property type="match status" value="7"/>
</dbReference>
<dbReference type="PANTHER" id="PTHR10183">
    <property type="entry name" value="CALPAIN"/>
    <property type="match status" value="1"/>
</dbReference>
<dbReference type="InterPro" id="IPR001300">
    <property type="entry name" value="Peptidase_C2_calpain_cat"/>
</dbReference>
<organism evidence="11 12">
    <name type="scientific">Stylonychia lemnae</name>
    <name type="common">Ciliate</name>
    <dbReference type="NCBI Taxonomy" id="5949"/>
    <lineage>
        <taxon>Eukaryota</taxon>
        <taxon>Sar</taxon>
        <taxon>Alveolata</taxon>
        <taxon>Ciliophora</taxon>
        <taxon>Intramacronucleata</taxon>
        <taxon>Spirotrichea</taxon>
        <taxon>Stichotrichia</taxon>
        <taxon>Sporadotrichida</taxon>
        <taxon>Oxytrichidae</taxon>
        <taxon>Stylonychinae</taxon>
        <taxon>Stylonychia</taxon>
    </lineage>
</organism>
<sequence>MSKDKSSHLLVSLKIFNHLQNVKNDESHSSKDLVKQFLSITKADPSEIDALDGDFAAENAFEAFEELFSRFEVIGQEYLKLRADGNSPKKQPQKQDQRGQNFDQMITAIDKIVKLQAWFRKELTIKRLEKQLKETKTAFVQKKERISPEEAALQEFSQQLMNKNLTPESFFRICDPDYKQSVQAAIFKDQLQKLGLKLSRGQLSRLIMILDEDMEGNITRDEYYNALEAYCVSGEKHKSFDGTIYHPFEHKALFKLIVELKKKNISFVEMFNACDINDDTRVNIAEIQRFIEGLSPEFKQKELHALMNYLDIDKNGLVDKDEFIRQLNKGEQTYRQSQVLNKQLIDRQKISQPGQQQMGRSQAAQRDNLFEEVDVGGGDQSVFGFVDNLFSKKKDNTVQDKPPAKQVQAKQNDVLDADTQRRKNIIMKMEKEGQNFNTFFNSMKAIVERGAINLGQLLSKLENSYPTISTQDRSFLVRGVMIDAKRIDYVQLEQLFTRFSKNLQPTVSNTFSIIAGNIIRRMGGLQPHDAIRQFFRAQNIRENDSLSEVDFNNLFSGKFEQITKFQLEQAFKSLDVELDGFIQVSDLIDVLASYNDSQQKNSTFNIKDIGLIIPGFESMSPRTRCDELIQLIIAELNKKNMKPINVYKMADIKNTGAVQIGVLEQTFRKILPSMKSEIIQESLNAFNCKTTRDMVTRQDFETLFQDDQNQFIPNSQSLSSKNLQQTTNLRSSAQSLVPQAEEEYLVWIRKLDNAMLRERISPGVAFRAADINHNGVVTVDELKDSIKRLIPQDTLSLVDLKKIMMAFDRNKNGLIEEDEFISLIEKARNSNLTMIDSPQKSRGPLFDSSLNDRRQNLPMRTNDLSQQQNNQESIELIMLNLSQRANLKKLFSDVHINEDCTIGVLQLSQRLKTVRTNDGTSLRSSEYIQMIKHLDKQQRGVVFVKDLIDFLQKHTPDTFKTDCTLELRYIANLIEFQFKSRFTKQYLLNNTNLRDQLRILEVEVLTEFQKAFKISMEIGRLIFQLALQQRIGSSEVTLDDLVRLIDQYRVLKHQAPQLELEKTASAKVDTIKALTSLVMNMMCLTNKKREEINSRIEEIGEIQKGIPFLEFFQIFNEQYQIIEMTECKALYRYLASLGPHPNIIQLGIFQEQIQQRQSYILECQSKAIGLLIQQLEKNVNGELFNDMSKIKLDDIGHFSRKGLKDFLMKVQVLNVNQNPQISESSYVKFFLNLVKMPNFQMRNQLQADYYLDYYVFDNSDTVKFWNVIEFFSSYTKNKAQFTSVILLYMAKLFDNIVPLKSCYSALEKLCPQCLNLRDGNFLVMMIEKLQDTLIISQKLLGFNQGEMRQSSRECVHSILQLLQSKTAITDENHELLKYINQFRAFKARGGDSGPSQQKQVNPEDIIKQLEIQTGDSIEDAVAFIYDKDKMPATNFQMDLNSRYQGRLEKSITTQFIRLVDSQMTGSIFTKNLIQLLKGIPGKFDLQATLKQLVQNIEEPIETTLEYNNYKIDQDIMKEDYLELIQRISNITKFQALCLFYHLEVDGERSILASKFVQLVKPYQQKGSLLNDSREERKQVRFDEVVRNEDTIKSMCQQFVKDYEKISSSNVVLSGMKQFTAQMNKEQSAQNAATRLHPQGKGQYSVDMLKTYLDQNLKRLSEEEKLAVCFIPIAKTKNDPMIINQLAYAQLARQLKLDPIDINQLKIMLETNLKQVKAYLGIKEQAVSQTQEKKKGKTDLNQIHQKEIQKQSNKMKDVIAELKVIAENKQQKQLIIDFFVNCKNQKATHSVFHHFLKNQLKMKSGEQQIDYMTSLIDSEMKGKVQFLDFIDFCKKFGIPLESELARKATVKVKDKKGETLTCGSLTYTLTEDDYFTTWSKSIFANEKSALVVAEKLYQECKARKKRFIDLDFGPKHDYCTGETPKGYIDPDQMVWLTPDEIDTKNQKPQFLDDGPAPNDVKQGKLGDCWFIGALSVIATRDELLRGSIGDQNKSTDFQADQKTAELFSRGVYPPLFHIYRDVGLYVFRFFKEFGWRYVIIDDRIPCFQYSRRPVFGQCKAEHEFWVALIEKAYAKLHGCYESLISGFIDDALNDMTGLVAEKIFLHNEQKIFPHKNIKDKDEFWKFLMRSAKQKCMMGCSVVGDVERQIVIDGQKTGIMTGHAYGIIDVFEIQSSIKTHRLLRIRNPWGEMEWKGKWSDHSEEIEVHKDLIQKYTSELAIDEQFTPGEEDGTFLINFRSWRDLFNNMYICVDFPDDWTGIRFKGCWDETCSGGIPSPMTVENMQRWGKNPQYCISVEQDFEIFISLAQQDGRSKRDDGKYLKFPYSEIIHPILFTVLELPSNQRRMEQFNKALVKGASVLKEHREVSLRLKLPAGRYIIVPSTRNEKEYGPYTLSIYVNLGLDDFEIEKILDENNNQSMEKDGQDDYVLIAEEMEQYTNVEDWKIELCEERIQYMIFQEDELNNSRLTGSMNNSKNNTQNFRSGLFNQSAAKMSFNKQDDYEQDEFPDDDKFME</sequence>
<dbReference type="CDD" id="cd00044">
    <property type="entry name" value="CysPc"/>
    <property type="match status" value="1"/>
</dbReference>
<evidence type="ECO:0000256" key="6">
    <source>
        <dbReference type="PIRSR" id="PIRSR622684-1"/>
    </source>
</evidence>
<feature type="domain" description="EF-hand" evidence="10">
    <location>
        <begin position="765"/>
        <end position="792"/>
    </location>
</feature>
<dbReference type="Gene3D" id="1.10.238.10">
    <property type="entry name" value="EF-hand"/>
    <property type="match status" value="3"/>
</dbReference>
<evidence type="ECO:0000313" key="12">
    <source>
        <dbReference type="Proteomes" id="UP000039865"/>
    </source>
</evidence>
<dbReference type="SUPFAM" id="SSF49758">
    <property type="entry name" value="Calpain large subunit, middle domain (domain III)"/>
    <property type="match status" value="1"/>
</dbReference>
<dbReference type="PRINTS" id="PR00704">
    <property type="entry name" value="CALPAIN"/>
</dbReference>
<evidence type="ECO:0000256" key="8">
    <source>
        <dbReference type="SAM" id="MobiDB-lite"/>
    </source>
</evidence>
<dbReference type="InterPro" id="IPR038765">
    <property type="entry name" value="Papain-like_cys_pep_sf"/>
</dbReference>
<dbReference type="CDD" id="cd00051">
    <property type="entry name" value="EFh"/>
    <property type="match status" value="2"/>
</dbReference>
<reference evidence="11 12" key="1">
    <citation type="submission" date="2014-06" db="EMBL/GenBank/DDBJ databases">
        <authorList>
            <person name="Swart Estienne"/>
        </authorList>
    </citation>
    <scope>NUCLEOTIDE SEQUENCE [LARGE SCALE GENOMIC DNA]</scope>
    <source>
        <strain evidence="11 12">130c</strain>
    </source>
</reference>
<evidence type="ECO:0000313" key="11">
    <source>
        <dbReference type="EMBL" id="CDW83096.1"/>
    </source>
</evidence>
<dbReference type="GO" id="GO:0004198">
    <property type="term" value="F:calcium-dependent cysteine-type endopeptidase activity"/>
    <property type="evidence" value="ECO:0007669"/>
    <property type="project" value="InterPro"/>
</dbReference>
<dbReference type="InterPro" id="IPR022682">
    <property type="entry name" value="Calpain_domain_III"/>
</dbReference>
<accession>A0A078AMF6</accession>
<dbReference type="Gene3D" id="2.60.120.380">
    <property type="match status" value="1"/>
</dbReference>
<dbReference type="InterPro" id="IPR002048">
    <property type="entry name" value="EF_hand_dom"/>
</dbReference>
<gene>
    <name evidence="11" type="primary">Contig14229.g15165</name>
    <name evidence="11" type="ORF">STYLEM_12135</name>
</gene>
<dbReference type="PROSITE" id="PS00018">
    <property type="entry name" value="EF_HAND_1"/>
    <property type="match status" value="4"/>
</dbReference>
<evidence type="ECO:0000256" key="2">
    <source>
        <dbReference type="ARBA" id="ARBA00022670"/>
    </source>
</evidence>
<evidence type="ECO:0000256" key="4">
    <source>
        <dbReference type="ARBA" id="ARBA00022807"/>
    </source>
</evidence>
<dbReference type="Gene3D" id="3.90.70.10">
    <property type="entry name" value="Cysteine proteinases"/>
    <property type="match status" value="1"/>
</dbReference>
<evidence type="ECO:0000256" key="3">
    <source>
        <dbReference type="ARBA" id="ARBA00022801"/>
    </source>
</evidence>
<feature type="domain" description="EF-hand" evidence="10">
    <location>
        <begin position="795"/>
        <end position="830"/>
    </location>
</feature>
<feature type="region of interest" description="Disordered" evidence="8">
    <location>
        <begin position="2493"/>
        <end position="2513"/>
    </location>
</feature>
<feature type="domain" description="EF-hand" evidence="10">
    <location>
        <begin position="198"/>
        <end position="233"/>
    </location>
</feature>
<dbReference type="GO" id="GO:0005509">
    <property type="term" value="F:calcium ion binding"/>
    <property type="evidence" value="ECO:0007669"/>
    <property type="project" value="InterPro"/>
</dbReference>
<dbReference type="InterPro" id="IPR000169">
    <property type="entry name" value="Pept_cys_AS"/>
</dbReference>
<dbReference type="Pfam" id="PF13499">
    <property type="entry name" value="EF-hand_7"/>
    <property type="match status" value="2"/>
</dbReference>
<feature type="domain" description="EF-hand" evidence="10">
    <location>
        <begin position="562"/>
        <end position="597"/>
    </location>
</feature>
<dbReference type="InterPro" id="IPR022683">
    <property type="entry name" value="Calpain_III"/>
</dbReference>
<evidence type="ECO:0000256" key="5">
    <source>
        <dbReference type="ARBA" id="ARBA00022837"/>
    </source>
</evidence>
<feature type="domain" description="EF-hand" evidence="10">
    <location>
        <begin position="298"/>
        <end position="333"/>
    </location>
</feature>
<dbReference type="SUPFAM" id="SSF47473">
    <property type="entry name" value="EF-hand"/>
    <property type="match status" value="4"/>
</dbReference>
<comment type="similarity">
    <text evidence="1">Belongs to the peptidase C2 family.</text>
</comment>
<protein>
    <submittedName>
        <fullName evidence="11">Cysteine protease family c02</fullName>
    </submittedName>
</protein>
<keyword evidence="4 7" id="KW-0788">Thiol protease</keyword>
<evidence type="ECO:0000259" key="9">
    <source>
        <dbReference type="PROSITE" id="PS50203"/>
    </source>
</evidence>
<keyword evidence="5" id="KW-0106">Calcium</keyword>
<evidence type="ECO:0000256" key="7">
    <source>
        <dbReference type="PROSITE-ProRule" id="PRU00239"/>
    </source>
</evidence>
<dbReference type="SUPFAM" id="SSF54001">
    <property type="entry name" value="Cysteine proteinases"/>
    <property type="match status" value="1"/>
</dbReference>
<dbReference type="PROSITE" id="PS50222">
    <property type="entry name" value="EF_HAND_2"/>
    <property type="match status" value="5"/>
</dbReference>
<dbReference type="PANTHER" id="PTHR10183:SF379">
    <property type="entry name" value="CALPAIN-5"/>
    <property type="match status" value="1"/>
</dbReference>
<dbReference type="InParanoid" id="A0A078AMF6"/>
<feature type="active site" evidence="6 7">
    <location>
        <position position="2161"/>
    </location>
</feature>
<feature type="active site" evidence="6 7">
    <location>
        <position position="2185"/>
    </location>
</feature>
<dbReference type="PROSITE" id="PS50203">
    <property type="entry name" value="CALPAIN_CAT"/>
    <property type="match status" value="1"/>
</dbReference>
<dbReference type="Pfam" id="PF00648">
    <property type="entry name" value="Peptidase_C2"/>
    <property type="match status" value="1"/>
</dbReference>
<evidence type="ECO:0000259" key="10">
    <source>
        <dbReference type="PROSITE" id="PS50222"/>
    </source>
</evidence>
<proteinExistence type="inferred from homology"/>
<dbReference type="Proteomes" id="UP000039865">
    <property type="component" value="Unassembled WGS sequence"/>
</dbReference>
<keyword evidence="3 7" id="KW-0378">Hydrolase</keyword>
<evidence type="ECO:0000256" key="1">
    <source>
        <dbReference type="ARBA" id="ARBA00007623"/>
    </source>
</evidence>
<dbReference type="GO" id="GO:0006508">
    <property type="term" value="P:proteolysis"/>
    <property type="evidence" value="ECO:0007669"/>
    <property type="project" value="UniProtKB-KW"/>
</dbReference>
<dbReference type="SMART" id="SM00230">
    <property type="entry name" value="CysPc"/>
    <property type="match status" value="1"/>
</dbReference>
<dbReference type="SMART" id="SM00720">
    <property type="entry name" value="calpain_III"/>
    <property type="match status" value="1"/>
</dbReference>
<dbReference type="Pfam" id="PF01067">
    <property type="entry name" value="Calpain_III"/>
    <property type="match status" value="1"/>
</dbReference>
<name>A0A078AMF6_STYLE</name>
<keyword evidence="12" id="KW-1185">Reference proteome</keyword>
<feature type="active site" evidence="6 7">
    <location>
        <position position="1967"/>
    </location>
</feature>
<dbReference type="OrthoDB" id="167576at2759"/>